<feature type="transmembrane region" description="Helical" evidence="2">
    <location>
        <begin position="16"/>
        <end position="36"/>
    </location>
</feature>
<keyword evidence="2" id="KW-0472">Membrane</keyword>
<evidence type="ECO:0000256" key="2">
    <source>
        <dbReference type="SAM" id="Phobius"/>
    </source>
</evidence>
<name>A0A2H9TI99_9FUNG</name>
<dbReference type="Proteomes" id="UP000240830">
    <property type="component" value="Unassembled WGS sequence"/>
</dbReference>
<evidence type="ECO:0000313" key="3">
    <source>
        <dbReference type="EMBL" id="PJF17476.1"/>
    </source>
</evidence>
<keyword evidence="4" id="KW-1185">Reference proteome</keyword>
<evidence type="ECO:0000256" key="1">
    <source>
        <dbReference type="SAM" id="MobiDB-lite"/>
    </source>
</evidence>
<feature type="region of interest" description="Disordered" evidence="1">
    <location>
        <begin position="64"/>
        <end position="88"/>
    </location>
</feature>
<proteinExistence type="predicted"/>
<sequence>MGLVRRGMMGTVNRPAMYRVGGLALGVLCGLQIGLYRMRSLYQQIDPNNTIRAELETLFKAARGSGPCPVSAAETEEKKNQYGDDLNP</sequence>
<reference evidence="3 4" key="1">
    <citation type="submission" date="2016-10" db="EMBL/GenBank/DDBJ databases">
        <title>The genome of Paramicrosporidium saccamoebae is the missing link in understanding Cryptomycota and Microsporidia evolution.</title>
        <authorList>
            <person name="Quandt C.A."/>
            <person name="Beaudet D."/>
            <person name="Corsaro D."/>
            <person name="Michel R."/>
            <person name="Corradi N."/>
            <person name="James T."/>
        </authorList>
    </citation>
    <scope>NUCLEOTIDE SEQUENCE [LARGE SCALE GENOMIC DNA]</scope>
    <source>
        <strain evidence="3 4">KSL3</strain>
    </source>
</reference>
<organism evidence="3 4">
    <name type="scientific">Paramicrosporidium saccamoebae</name>
    <dbReference type="NCBI Taxonomy" id="1246581"/>
    <lineage>
        <taxon>Eukaryota</taxon>
        <taxon>Fungi</taxon>
        <taxon>Fungi incertae sedis</taxon>
        <taxon>Cryptomycota</taxon>
        <taxon>Cryptomycota incertae sedis</taxon>
        <taxon>Paramicrosporidium</taxon>
    </lineage>
</organism>
<keyword evidence="2" id="KW-1133">Transmembrane helix</keyword>
<dbReference type="EMBL" id="MTSL01000174">
    <property type="protein sequence ID" value="PJF17476.1"/>
    <property type="molecule type" value="Genomic_DNA"/>
</dbReference>
<dbReference type="AlphaFoldDB" id="A0A2H9TI99"/>
<comment type="caution">
    <text evidence="3">The sequence shown here is derived from an EMBL/GenBank/DDBJ whole genome shotgun (WGS) entry which is preliminary data.</text>
</comment>
<protein>
    <submittedName>
        <fullName evidence="3">Uncharacterized protein</fullName>
    </submittedName>
</protein>
<evidence type="ECO:0000313" key="4">
    <source>
        <dbReference type="Proteomes" id="UP000240830"/>
    </source>
</evidence>
<gene>
    <name evidence="3" type="ORF">PSACC_02729</name>
</gene>
<keyword evidence="2" id="KW-0812">Transmembrane</keyword>
<accession>A0A2H9TI99</accession>